<gene>
    <name evidence="2" type="ORF">PGQ11_015655</name>
</gene>
<dbReference type="EMBL" id="JAPCWZ010000010">
    <property type="protein sequence ID" value="KAK8849175.1"/>
    <property type="molecule type" value="Genomic_DNA"/>
</dbReference>
<reference evidence="2 3" key="1">
    <citation type="journal article" date="2024" name="IMA Fungus">
        <title>Apiospora arundinis, a panoply of carbohydrate-active enzymes and secondary metabolites.</title>
        <authorList>
            <person name="Sorensen T."/>
            <person name="Petersen C."/>
            <person name="Muurmann A.T."/>
            <person name="Christiansen J.V."/>
            <person name="Brundto M.L."/>
            <person name="Overgaard C.K."/>
            <person name="Boysen A.T."/>
            <person name="Wollenberg R.D."/>
            <person name="Larsen T.O."/>
            <person name="Sorensen J.L."/>
            <person name="Nielsen K.L."/>
            <person name="Sondergaard T.E."/>
        </authorList>
    </citation>
    <scope>NUCLEOTIDE SEQUENCE [LARGE SCALE GENOMIC DNA]</scope>
    <source>
        <strain evidence="2 3">AAU 773</strain>
    </source>
</reference>
<name>A0ABR2HM01_9PEZI</name>
<comment type="caution">
    <text evidence="2">The sequence shown here is derived from an EMBL/GenBank/DDBJ whole genome shotgun (WGS) entry which is preliminary data.</text>
</comment>
<dbReference type="Proteomes" id="UP001390339">
    <property type="component" value="Unassembled WGS sequence"/>
</dbReference>
<proteinExistence type="predicted"/>
<feature type="region of interest" description="Disordered" evidence="1">
    <location>
        <begin position="1"/>
        <end position="20"/>
    </location>
</feature>
<evidence type="ECO:0000313" key="2">
    <source>
        <dbReference type="EMBL" id="KAK8849175.1"/>
    </source>
</evidence>
<evidence type="ECO:0000313" key="3">
    <source>
        <dbReference type="Proteomes" id="UP001390339"/>
    </source>
</evidence>
<keyword evidence="3" id="KW-1185">Reference proteome</keyword>
<evidence type="ECO:0000256" key="1">
    <source>
        <dbReference type="SAM" id="MobiDB-lite"/>
    </source>
</evidence>
<protein>
    <submittedName>
        <fullName evidence="2">Uncharacterized protein</fullName>
    </submittedName>
</protein>
<sequence length="34" mass="3825">MHLTHLNMRPHLYHGPLSPRRQGGEMGTILGVAF</sequence>
<accession>A0ABR2HM01</accession>
<organism evidence="2 3">
    <name type="scientific">Apiospora arundinis</name>
    <dbReference type="NCBI Taxonomy" id="335852"/>
    <lineage>
        <taxon>Eukaryota</taxon>
        <taxon>Fungi</taxon>
        <taxon>Dikarya</taxon>
        <taxon>Ascomycota</taxon>
        <taxon>Pezizomycotina</taxon>
        <taxon>Sordariomycetes</taxon>
        <taxon>Xylariomycetidae</taxon>
        <taxon>Amphisphaeriales</taxon>
        <taxon>Apiosporaceae</taxon>
        <taxon>Apiospora</taxon>
    </lineage>
</organism>